<comment type="similarity">
    <text evidence="2 15">Belongs to the cation transport ATPase (P-type) (TC 3.A.3) family. Type IB subfamily.</text>
</comment>
<dbReference type="InterPro" id="IPR044492">
    <property type="entry name" value="P_typ_ATPase_HD_dom"/>
</dbReference>
<evidence type="ECO:0000256" key="13">
    <source>
        <dbReference type="ARBA" id="ARBA00023065"/>
    </source>
</evidence>
<dbReference type="InterPro" id="IPR008250">
    <property type="entry name" value="ATPase_P-typ_transduc_dom_A_sf"/>
</dbReference>
<feature type="transmembrane region" description="Helical" evidence="15">
    <location>
        <begin position="392"/>
        <end position="416"/>
    </location>
</feature>
<dbReference type="Pfam" id="PF00122">
    <property type="entry name" value="E1-E2_ATPase"/>
    <property type="match status" value="1"/>
</dbReference>
<feature type="transmembrane region" description="Helical" evidence="15">
    <location>
        <begin position="118"/>
        <end position="141"/>
    </location>
</feature>
<dbReference type="PRINTS" id="PR00119">
    <property type="entry name" value="CATATPASE"/>
</dbReference>
<keyword evidence="8 15" id="KW-0547">Nucleotide-binding</keyword>
<feature type="transmembrane region" description="Helical" evidence="15">
    <location>
        <begin position="153"/>
        <end position="171"/>
    </location>
</feature>
<keyword evidence="3" id="KW-0813">Transport</keyword>
<evidence type="ECO:0000256" key="11">
    <source>
        <dbReference type="ARBA" id="ARBA00022967"/>
    </source>
</evidence>
<dbReference type="PANTHER" id="PTHR43520:SF5">
    <property type="entry name" value="CATION-TRANSPORTING P-TYPE ATPASE-RELATED"/>
    <property type="match status" value="1"/>
</dbReference>
<dbReference type="AlphaFoldDB" id="A0A4V2LE46"/>
<dbReference type="Pfam" id="PF00403">
    <property type="entry name" value="HMA"/>
    <property type="match status" value="1"/>
</dbReference>
<feature type="transmembrane region" description="Helical" evidence="15">
    <location>
        <begin position="692"/>
        <end position="708"/>
    </location>
</feature>
<evidence type="ECO:0000256" key="10">
    <source>
        <dbReference type="ARBA" id="ARBA00022842"/>
    </source>
</evidence>
<dbReference type="SFLD" id="SFLDS00003">
    <property type="entry name" value="Haloacid_Dehalogenase"/>
    <property type="match status" value="1"/>
</dbReference>
<dbReference type="InterPro" id="IPR023299">
    <property type="entry name" value="ATPase_P-typ_cyto_dom_N"/>
</dbReference>
<dbReference type="NCBIfam" id="TIGR01494">
    <property type="entry name" value="ATPase_P-type"/>
    <property type="match status" value="1"/>
</dbReference>
<evidence type="ECO:0000313" key="17">
    <source>
        <dbReference type="Proteomes" id="UP000662259"/>
    </source>
</evidence>
<evidence type="ECO:0000256" key="7">
    <source>
        <dbReference type="ARBA" id="ARBA00022723"/>
    </source>
</evidence>
<comment type="subcellular location">
    <subcellularLocation>
        <location evidence="1">Cell membrane</location>
        <topology evidence="1">Multi-pass membrane protein</topology>
    </subcellularLocation>
</comment>
<name>A0A4V2LE46_RHILV</name>
<dbReference type="Gene3D" id="3.40.50.1000">
    <property type="entry name" value="HAD superfamily/HAD-like"/>
    <property type="match status" value="1"/>
</dbReference>
<keyword evidence="12 15" id="KW-1133">Transmembrane helix</keyword>
<dbReference type="PROSITE" id="PS50846">
    <property type="entry name" value="HMA_2"/>
    <property type="match status" value="1"/>
</dbReference>
<dbReference type="InterPro" id="IPR006121">
    <property type="entry name" value="HMA_dom"/>
</dbReference>
<evidence type="ECO:0000256" key="3">
    <source>
        <dbReference type="ARBA" id="ARBA00022448"/>
    </source>
</evidence>
<keyword evidence="11" id="KW-1278">Translocase</keyword>
<dbReference type="InterPro" id="IPR036412">
    <property type="entry name" value="HAD-like_sf"/>
</dbReference>
<dbReference type="NCBIfam" id="TIGR01511">
    <property type="entry name" value="ATPase-IB1_Cu"/>
    <property type="match status" value="1"/>
</dbReference>
<dbReference type="PROSITE" id="PS01047">
    <property type="entry name" value="HMA_1"/>
    <property type="match status" value="1"/>
</dbReference>
<feature type="transmembrane region" description="Helical" evidence="15">
    <location>
        <begin position="367"/>
        <end position="386"/>
    </location>
</feature>
<reference evidence="16" key="1">
    <citation type="submission" date="2019-10" db="EMBL/GenBank/DDBJ databases">
        <title>Rhizobium leguminosarum symbiovar viciae collection.</title>
        <authorList>
            <person name="Boivin S."/>
            <person name="Lepetit M."/>
        </authorList>
    </citation>
    <scope>NUCLEOTIDE SEQUENCE</scope>
    <source>
        <strain evidence="16">L143</strain>
    </source>
</reference>
<keyword evidence="9 15" id="KW-0067">ATP-binding</keyword>
<dbReference type="InterPro" id="IPR023214">
    <property type="entry name" value="HAD_sf"/>
</dbReference>
<protein>
    <submittedName>
        <fullName evidence="16">Cadmium-translocating P-type ATPase</fullName>
    </submittedName>
</protein>
<evidence type="ECO:0000256" key="9">
    <source>
        <dbReference type="ARBA" id="ARBA00022840"/>
    </source>
</evidence>
<dbReference type="Gene3D" id="3.30.70.100">
    <property type="match status" value="1"/>
</dbReference>
<evidence type="ECO:0000256" key="4">
    <source>
        <dbReference type="ARBA" id="ARBA00022475"/>
    </source>
</evidence>
<gene>
    <name evidence="16" type="primary">cadA</name>
    <name evidence="16" type="ORF">GFL91_33400</name>
</gene>
<evidence type="ECO:0000256" key="1">
    <source>
        <dbReference type="ARBA" id="ARBA00004651"/>
    </source>
</evidence>
<evidence type="ECO:0000256" key="14">
    <source>
        <dbReference type="ARBA" id="ARBA00023136"/>
    </source>
</evidence>
<dbReference type="SUPFAM" id="SSF81665">
    <property type="entry name" value="Calcium ATPase, transmembrane domain M"/>
    <property type="match status" value="1"/>
</dbReference>
<dbReference type="Proteomes" id="UP000662259">
    <property type="component" value="Unassembled WGS sequence"/>
</dbReference>
<keyword evidence="14 15" id="KW-0472">Membrane</keyword>
<dbReference type="Pfam" id="PF00702">
    <property type="entry name" value="Hydrolase"/>
    <property type="match status" value="1"/>
</dbReference>
<organism evidence="16 17">
    <name type="scientific">Rhizobium leguminosarum bv. viciae</name>
    <dbReference type="NCBI Taxonomy" id="387"/>
    <lineage>
        <taxon>Bacteria</taxon>
        <taxon>Pseudomonadati</taxon>
        <taxon>Pseudomonadota</taxon>
        <taxon>Alphaproteobacteria</taxon>
        <taxon>Hyphomicrobiales</taxon>
        <taxon>Rhizobiaceae</taxon>
        <taxon>Rhizobium/Agrobacterium group</taxon>
        <taxon>Rhizobium</taxon>
    </lineage>
</organism>
<dbReference type="SFLD" id="SFLDF00027">
    <property type="entry name" value="p-type_atpase"/>
    <property type="match status" value="1"/>
</dbReference>
<evidence type="ECO:0000256" key="2">
    <source>
        <dbReference type="ARBA" id="ARBA00006024"/>
    </source>
</evidence>
<dbReference type="CDD" id="cd00371">
    <property type="entry name" value="HMA"/>
    <property type="match status" value="1"/>
</dbReference>
<dbReference type="SUPFAM" id="SSF81653">
    <property type="entry name" value="Calcium ATPase, transduction domain A"/>
    <property type="match status" value="1"/>
</dbReference>
<dbReference type="Gene3D" id="1.20.1110.10">
    <property type="entry name" value="Calcium-transporting ATPase, transmembrane domain"/>
    <property type="match status" value="2"/>
</dbReference>
<dbReference type="InterPro" id="IPR018303">
    <property type="entry name" value="ATPase_P-typ_P_site"/>
</dbReference>
<dbReference type="RefSeq" id="WP_017959416.1">
    <property type="nucleotide sequence ID" value="NZ_SJME01000019.1"/>
</dbReference>
<dbReference type="PROSITE" id="PS00154">
    <property type="entry name" value="ATPASE_E1_E2"/>
    <property type="match status" value="1"/>
</dbReference>
<evidence type="ECO:0000256" key="12">
    <source>
        <dbReference type="ARBA" id="ARBA00022989"/>
    </source>
</evidence>
<keyword evidence="6 15" id="KW-0812">Transmembrane</keyword>
<dbReference type="NCBIfam" id="TIGR01525">
    <property type="entry name" value="ATPase-IB_hvy"/>
    <property type="match status" value="1"/>
</dbReference>
<dbReference type="NCBIfam" id="TIGR01512">
    <property type="entry name" value="ATPase-IB2_Cd"/>
    <property type="match status" value="1"/>
</dbReference>
<dbReference type="SUPFAM" id="SSF56784">
    <property type="entry name" value="HAD-like"/>
    <property type="match status" value="1"/>
</dbReference>
<dbReference type="Gene3D" id="3.40.1110.10">
    <property type="entry name" value="Calcium-transporting ATPase, cytoplasmic domain N"/>
    <property type="match status" value="1"/>
</dbReference>
<dbReference type="InterPro" id="IPR023298">
    <property type="entry name" value="ATPase_P-typ_TM_dom_sf"/>
</dbReference>
<dbReference type="GO" id="GO:0055070">
    <property type="term" value="P:copper ion homeostasis"/>
    <property type="evidence" value="ECO:0007669"/>
    <property type="project" value="TreeGrafter"/>
</dbReference>
<keyword evidence="5" id="KW-0597">Phosphoprotein</keyword>
<dbReference type="SUPFAM" id="SSF55008">
    <property type="entry name" value="HMA, heavy metal-associated domain"/>
    <property type="match status" value="1"/>
</dbReference>
<keyword evidence="13" id="KW-0406">Ion transport</keyword>
<dbReference type="SFLD" id="SFLDG00002">
    <property type="entry name" value="C1.7:_P-type_atpase_like"/>
    <property type="match status" value="1"/>
</dbReference>
<dbReference type="GO" id="GO:0016887">
    <property type="term" value="F:ATP hydrolysis activity"/>
    <property type="evidence" value="ECO:0007669"/>
    <property type="project" value="InterPro"/>
</dbReference>
<dbReference type="InterPro" id="IPR036163">
    <property type="entry name" value="HMA_dom_sf"/>
</dbReference>
<dbReference type="PANTHER" id="PTHR43520">
    <property type="entry name" value="ATP7, ISOFORM B"/>
    <property type="match status" value="1"/>
</dbReference>
<dbReference type="GO" id="GO:0005886">
    <property type="term" value="C:plasma membrane"/>
    <property type="evidence" value="ECO:0007669"/>
    <property type="project" value="UniProtKB-SubCell"/>
</dbReference>
<keyword evidence="7 15" id="KW-0479">Metal-binding</keyword>
<dbReference type="InterPro" id="IPR059000">
    <property type="entry name" value="ATPase_P-type_domA"/>
</dbReference>
<dbReference type="GO" id="GO:0043682">
    <property type="term" value="F:P-type divalent copper transporter activity"/>
    <property type="evidence" value="ECO:0007669"/>
    <property type="project" value="TreeGrafter"/>
</dbReference>
<sequence>MTCCASIASSLHEPGPRRPGVDEIALASRDLGNGLRQITLSVPDMRCGACMALLESTLGKHPEVHMARANLTAKRVTIHWQAENGSPPDFAALIGTIGYTAVLPAEGRDQPDGEVSGLLRALAVAGFCSMNIMVLSVSVWAGADPATRQTLHLMSAALALPAVIYSGATFYRSAWRALVHGRANMDVPVSIGVLLSFGLSVYDTFAEGRQAYFEASTSLLFVLLVGRTLDHLMRRKAHSAATALAEMMPKGANVIRADGRIEYVPLNEIAPGTHTLIAAGDRIPADGTILSGLTELDRSLLTGESRWTSVGPGEKVRAGELNVGHPLTVEATAMPADSILAEIHGMLEAVEGGRSQYRLLVDRAARLYAPIVHSLSILTFIQWFVMTRDVHLALTTSISVLIIACPCALGLAVPMVQVVAARKLFKHGVVARDGSALERLAEIDTVVFDKTGTLTQYEPTLLSGNWVGPLEFSLAASLARYSSHPMSTAIAAYASRREPQALALDDVREVPGSGLEASFDGQIYRLGRAAWATGGQGEDRTAAASTVVLTRQAEILASFVFGESLRVGSAQAVQFLKSRGIAVQMLTGDAPETARAVAKELGIDTVTSAALPKDKAKTIEALRDSGRNVAMIGDGINDAVALKAAHVAMAPASGSDIGRSAADFILLSGGMDGVEIAITTAGRAAALIRQNFALAIVYNACSIPLALLGYVNPLIAAIAMSSSSILVVANAMRLEIDRTPPERNLGRISGLVGARQ</sequence>
<evidence type="ECO:0000256" key="6">
    <source>
        <dbReference type="ARBA" id="ARBA00022692"/>
    </source>
</evidence>
<dbReference type="InterPro" id="IPR001757">
    <property type="entry name" value="P_typ_ATPase"/>
</dbReference>
<dbReference type="Gene3D" id="2.70.150.10">
    <property type="entry name" value="Calcium-transporting ATPase, cytoplasmic transduction domain A"/>
    <property type="match status" value="1"/>
</dbReference>
<dbReference type="InterPro" id="IPR027256">
    <property type="entry name" value="P-typ_ATPase_IB"/>
</dbReference>
<dbReference type="EMBL" id="WIEZ01000026">
    <property type="protein sequence ID" value="NKM49743.1"/>
    <property type="molecule type" value="Genomic_DNA"/>
</dbReference>
<dbReference type="InterPro" id="IPR017969">
    <property type="entry name" value="Heavy-metal-associated_CS"/>
</dbReference>
<proteinExistence type="inferred from homology"/>
<comment type="caution">
    <text evidence="16">The sequence shown here is derived from an EMBL/GenBank/DDBJ whole genome shotgun (WGS) entry which is preliminary data.</text>
</comment>
<keyword evidence="4 15" id="KW-1003">Cell membrane</keyword>
<dbReference type="GO" id="GO:0005524">
    <property type="term" value="F:ATP binding"/>
    <property type="evidence" value="ECO:0007669"/>
    <property type="project" value="UniProtKB-UniRule"/>
</dbReference>
<evidence type="ECO:0000256" key="8">
    <source>
        <dbReference type="ARBA" id="ARBA00022741"/>
    </source>
</evidence>
<evidence type="ECO:0000256" key="15">
    <source>
        <dbReference type="RuleBase" id="RU362081"/>
    </source>
</evidence>
<keyword evidence="10" id="KW-0460">Magnesium</keyword>
<dbReference type="GO" id="GO:0005507">
    <property type="term" value="F:copper ion binding"/>
    <property type="evidence" value="ECO:0007669"/>
    <property type="project" value="TreeGrafter"/>
</dbReference>
<evidence type="ECO:0000256" key="5">
    <source>
        <dbReference type="ARBA" id="ARBA00022553"/>
    </source>
</evidence>
<evidence type="ECO:0000313" key="16">
    <source>
        <dbReference type="EMBL" id="NKM49743.1"/>
    </source>
</evidence>
<accession>A0A4V2LE46</accession>